<dbReference type="OrthoDB" id="9803125at2"/>
<dbReference type="InterPro" id="IPR019833">
    <property type="entry name" value="Mn/Fe_SOD_BS"/>
</dbReference>
<evidence type="ECO:0000256" key="2">
    <source>
        <dbReference type="ARBA" id="ARBA00012682"/>
    </source>
</evidence>
<organism evidence="9 10">
    <name type="scientific">Candidatus Phytoplasma oryzae</name>
    <dbReference type="NCBI Taxonomy" id="203274"/>
    <lineage>
        <taxon>Bacteria</taxon>
        <taxon>Bacillati</taxon>
        <taxon>Mycoplasmatota</taxon>
        <taxon>Mollicutes</taxon>
        <taxon>Acholeplasmatales</taxon>
        <taxon>Acholeplasmataceae</taxon>
        <taxon>Candidatus Phytoplasma</taxon>
        <taxon>16SrXI (Rice yellow dwarf group)</taxon>
    </lineage>
</organism>
<dbReference type="SUPFAM" id="SSF54719">
    <property type="entry name" value="Fe,Mn superoxide dismutase (SOD), C-terminal domain"/>
    <property type="match status" value="1"/>
</dbReference>
<gene>
    <name evidence="9" type="primary">sodA</name>
    <name evidence="9" type="ORF">AXA84_0378</name>
</gene>
<reference evidence="9 10" key="1">
    <citation type="submission" date="2016-02" db="EMBL/GenBank/DDBJ databases">
        <title>A draft genome sequence of Candidatus Phytoplasma oryzae strain Mbita1, the causative agent of Napier Grass stunt disease in Kenya.</title>
        <authorList>
            <person name="Fischer A."/>
            <person name="Santa-Cruz I."/>
            <person name="Wambua L."/>
            <person name="Olds C."/>
            <person name="Midega C."/>
            <person name="Dickinson M."/>
            <person name="Kawicha P."/>
            <person name="Khan Z."/>
            <person name="Masiga D."/>
            <person name="Jores J."/>
            <person name="Bernd S."/>
        </authorList>
    </citation>
    <scope>NUCLEOTIDE SEQUENCE [LARGE SCALE GENOMIC DNA]</scope>
    <source>
        <strain evidence="9">Mbita1</strain>
    </source>
</reference>
<evidence type="ECO:0000256" key="5">
    <source>
        <dbReference type="PIRSR" id="PIRSR000349-1"/>
    </source>
</evidence>
<dbReference type="RefSeq" id="WP_066540633.1">
    <property type="nucleotide sequence ID" value="NZ_JHUK01000003.1"/>
</dbReference>
<evidence type="ECO:0000256" key="4">
    <source>
        <dbReference type="ARBA" id="ARBA00023002"/>
    </source>
</evidence>
<dbReference type="Gene3D" id="1.10.287.990">
    <property type="entry name" value="Fe,Mn superoxide dismutase (SOD) domain"/>
    <property type="match status" value="1"/>
</dbReference>
<dbReference type="Proteomes" id="UP000070069">
    <property type="component" value="Unassembled WGS sequence"/>
</dbReference>
<feature type="binding site" evidence="5">
    <location>
        <position position="28"/>
    </location>
    <ligand>
        <name>Mn(2+)</name>
        <dbReference type="ChEBI" id="CHEBI:29035"/>
    </ligand>
</feature>
<evidence type="ECO:0000259" key="8">
    <source>
        <dbReference type="Pfam" id="PF02777"/>
    </source>
</evidence>
<evidence type="ECO:0000256" key="3">
    <source>
        <dbReference type="ARBA" id="ARBA00022723"/>
    </source>
</evidence>
<feature type="binding site" evidence="5">
    <location>
        <position position="82"/>
    </location>
    <ligand>
        <name>Mn(2+)</name>
        <dbReference type="ChEBI" id="CHEBI:29035"/>
    </ligand>
</feature>
<dbReference type="Gene3D" id="3.55.40.20">
    <property type="entry name" value="Iron/manganese superoxide dismutase, C-terminal domain"/>
    <property type="match status" value="1"/>
</dbReference>
<feature type="binding site" evidence="5">
    <location>
        <position position="170"/>
    </location>
    <ligand>
        <name>Mn(2+)</name>
        <dbReference type="ChEBI" id="CHEBI:29035"/>
    </ligand>
</feature>
<dbReference type="GO" id="GO:0046872">
    <property type="term" value="F:metal ion binding"/>
    <property type="evidence" value="ECO:0007669"/>
    <property type="project" value="UniProtKB-KW"/>
</dbReference>
<dbReference type="Pfam" id="PF02777">
    <property type="entry name" value="Sod_Fe_C"/>
    <property type="match status" value="1"/>
</dbReference>
<dbReference type="Pfam" id="PF00081">
    <property type="entry name" value="Sod_Fe_N"/>
    <property type="match status" value="1"/>
</dbReference>
<evidence type="ECO:0000313" key="10">
    <source>
        <dbReference type="Proteomes" id="UP000070069"/>
    </source>
</evidence>
<comment type="caution">
    <text evidence="9">The sequence shown here is derived from an EMBL/GenBank/DDBJ whole genome shotgun (WGS) entry which is preliminary data.</text>
</comment>
<dbReference type="InterPro" id="IPR019831">
    <property type="entry name" value="Mn/Fe_SOD_N"/>
</dbReference>
<dbReference type="AlphaFoldDB" id="A0A139JQ66"/>
<dbReference type="GO" id="GO:0004784">
    <property type="term" value="F:superoxide dismutase activity"/>
    <property type="evidence" value="ECO:0007669"/>
    <property type="project" value="UniProtKB-EC"/>
</dbReference>
<dbReference type="PIRSF" id="PIRSF000349">
    <property type="entry name" value="SODismutase"/>
    <property type="match status" value="1"/>
</dbReference>
<proteinExistence type="inferred from homology"/>
<keyword evidence="3 5" id="KW-0479">Metal-binding</keyword>
<dbReference type="SUPFAM" id="SSF46609">
    <property type="entry name" value="Fe,Mn superoxide dismutase (SOD), N-terminal domain"/>
    <property type="match status" value="1"/>
</dbReference>
<evidence type="ECO:0000256" key="1">
    <source>
        <dbReference type="ARBA" id="ARBA00008714"/>
    </source>
</evidence>
<keyword evidence="4 6" id="KW-0560">Oxidoreductase</keyword>
<evidence type="ECO:0000259" key="7">
    <source>
        <dbReference type="Pfam" id="PF00081"/>
    </source>
</evidence>
<dbReference type="GO" id="GO:0005737">
    <property type="term" value="C:cytoplasm"/>
    <property type="evidence" value="ECO:0007669"/>
    <property type="project" value="TreeGrafter"/>
</dbReference>
<comment type="function">
    <text evidence="6">Destroys radicals which are normally produced within the cells and which are toxic to biological systems.</text>
</comment>
<evidence type="ECO:0000313" key="9">
    <source>
        <dbReference type="EMBL" id="KXT29117.1"/>
    </source>
</evidence>
<dbReference type="EMBL" id="LTBM01000014">
    <property type="protein sequence ID" value="KXT29117.1"/>
    <property type="molecule type" value="Genomic_DNA"/>
</dbReference>
<dbReference type="PROSITE" id="PS00088">
    <property type="entry name" value="SOD_MN"/>
    <property type="match status" value="1"/>
</dbReference>
<accession>A0A139JQ66</accession>
<dbReference type="PANTHER" id="PTHR43595">
    <property type="entry name" value="37S RIBOSOMAL PROTEIN S26, MITOCHONDRIAL"/>
    <property type="match status" value="1"/>
</dbReference>
<dbReference type="InterPro" id="IPR036314">
    <property type="entry name" value="SOD_C_sf"/>
</dbReference>
<dbReference type="InterPro" id="IPR036324">
    <property type="entry name" value="Mn/Fe_SOD_N_sf"/>
</dbReference>
<feature type="domain" description="Manganese/iron superoxide dismutase C-terminal" evidence="8">
    <location>
        <begin position="101"/>
        <end position="199"/>
    </location>
</feature>
<feature type="binding site" evidence="5">
    <location>
        <position position="166"/>
    </location>
    <ligand>
        <name>Mn(2+)</name>
        <dbReference type="ChEBI" id="CHEBI:29035"/>
    </ligand>
</feature>
<comment type="catalytic activity">
    <reaction evidence="6">
        <text>2 superoxide + 2 H(+) = H2O2 + O2</text>
        <dbReference type="Rhea" id="RHEA:20696"/>
        <dbReference type="ChEBI" id="CHEBI:15378"/>
        <dbReference type="ChEBI" id="CHEBI:15379"/>
        <dbReference type="ChEBI" id="CHEBI:16240"/>
        <dbReference type="ChEBI" id="CHEBI:18421"/>
        <dbReference type="EC" id="1.15.1.1"/>
    </reaction>
</comment>
<evidence type="ECO:0000256" key="6">
    <source>
        <dbReference type="RuleBase" id="RU000414"/>
    </source>
</evidence>
<comment type="similarity">
    <text evidence="1 6">Belongs to the iron/manganese superoxide dismutase family.</text>
</comment>
<dbReference type="EC" id="1.15.1.1" evidence="2 6"/>
<dbReference type="InterPro" id="IPR001189">
    <property type="entry name" value="Mn/Fe_SOD"/>
</dbReference>
<name>A0A139JQ66_9MOLU</name>
<dbReference type="PATRIC" id="fig|203274.3.peg.169"/>
<dbReference type="InterPro" id="IPR019832">
    <property type="entry name" value="Mn/Fe_SOD_C"/>
</dbReference>
<feature type="domain" description="Manganese/iron superoxide dismutase N-terminal" evidence="7">
    <location>
        <begin position="4"/>
        <end position="89"/>
    </location>
</feature>
<dbReference type="PANTHER" id="PTHR43595:SF2">
    <property type="entry name" value="SMALL RIBOSOMAL SUBUNIT PROTEIN MS42"/>
    <property type="match status" value="1"/>
</dbReference>
<sequence length="206" mass="24545">MKIYNLPKLKYNFEDLEPFIDEKTMKLHYLKHHKNYLVNLNLSLSKYPNIKEDLNFLLKNPNLIPDDIRLSVQNNGGGHINHSFFWKILQKQNNNEKQISAKLKDFINIFFGNLENFKNEFSDKAVKIFGSGWLWLILDFEKKLRIIPTANQNTTLNIGYPLIGLDVWEHAYYLSYQNRRLDYIEAFYNIINWNQVSKNLEESLLN</sequence>
<protein>
    <recommendedName>
        <fullName evidence="2 6">Superoxide dismutase</fullName>
        <ecNumber evidence="2 6">1.15.1.1</ecNumber>
    </recommendedName>
</protein>
<dbReference type="PRINTS" id="PR01703">
    <property type="entry name" value="MNSODISMTASE"/>
</dbReference>